<dbReference type="Proteomes" id="UP001161406">
    <property type="component" value="Unassembled WGS sequence"/>
</dbReference>
<proteinExistence type="inferred from homology"/>
<reference evidence="8" key="2">
    <citation type="submission" date="2023-01" db="EMBL/GenBank/DDBJ databases">
        <title>Draft genome sequence of Devosia yakushimensis strain NBRC 103855.</title>
        <authorList>
            <person name="Sun Q."/>
            <person name="Mori K."/>
        </authorList>
    </citation>
    <scope>NUCLEOTIDE SEQUENCE</scope>
    <source>
        <strain evidence="8">NBRC 103855</strain>
    </source>
</reference>
<dbReference type="PROSITE" id="PS50885">
    <property type="entry name" value="HAMP"/>
    <property type="match status" value="2"/>
</dbReference>
<feature type="transmembrane region" description="Helical" evidence="5">
    <location>
        <begin position="203"/>
        <end position="225"/>
    </location>
</feature>
<dbReference type="EMBL" id="BSNG01000002">
    <property type="protein sequence ID" value="GLQ11653.1"/>
    <property type="molecule type" value="Genomic_DNA"/>
</dbReference>
<dbReference type="CDD" id="cd11386">
    <property type="entry name" value="MCP_signal"/>
    <property type="match status" value="1"/>
</dbReference>
<evidence type="ECO:0000259" key="6">
    <source>
        <dbReference type="PROSITE" id="PS50111"/>
    </source>
</evidence>
<feature type="domain" description="Methyl-accepting transducer" evidence="6">
    <location>
        <begin position="401"/>
        <end position="630"/>
    </location>
</feature>
<dbReference type="Gene3D" id="1.10.8.500">
    <property type="entry name" value="HAMP domain in histidine kinase"/>
    <property type="match status" value="1"/>
</dbReference>
<dbReference type="InterPro" id="IPR004089">
    <property type="entry name" value="MCPsignal_dom"/>
</dbReference>
<dbReference type="PROSITE" id="PS50111">
    <property type="entry name" value="CHEMOTAXIS_TRANSDUC_2"/>
    <property type="match status" value="1"/>
</dbReference>
<sequence length="693" mass="71983">MVKGIGRFFGNIKLTTGIAALVISAVIVSVAAVSLAIFLSLSASVRSDAMAGQVKALKTAATILKGGMSDTNVTWTPEGGLEAISTWMMPGQFGKHELVDSIARVTGEAATIFSWDEASQDFVRQSTTIIGADGERIIGTPLDRAGAAYAAMLASTPYFGEAVVVDKPYYTAYQPILNRSGKPIGVLFVGTDKAQVEAVIYDVLKLLLGVGAAILVVLGAAGYVMSRLMMAPVPRLAQTMELIAGGDYATAVPYTGRGNEVGAMAKAVEVFRENGLKVSEMTEEERAASVRRRVERTDMMVALQAAFGEVVDAAIAGDFSKRVHAQFPDAELNALAGSVNALVETVDRGIAETGDVLGALADTDLTRRMHGDYQGAFAKLKGDTNAVTDKLTEIVGGAKAISGALKTATGEILSGANDLSERTTRQAATIEETSAAMEQLAATVAENARLAEDANGKAQSVSKSAAQSGVTMGEANAAMERITTSSSKISNIIGMIDDIAFQTNLLALNASVEAARAGDAGKGFAVVAVEVRRLAQSAASASSDVKALIEQSAAEVKGGSKLVSNAAEQLAGMLDAVEQNTAIMQSIAKASREQAAAIGEVSTSVRALDEMTQHNAALVEEINAAIEQSEAQAAQLDAVVDVFTLEDNGPAIGRVPAQQASAPPRRPVEKVQAAARSYLSQGNAAIATDWSEF</sequence>
<evidence type="ECO:0000256" key="5">
    <source>
        <dbReference type="SAM" id="Phobius"/>
    </source>
</evidence>
<evidence type="ECO:0000259" key="7">
    <source>
        <dbReference type="PROSITE" id="PS50885"/>
    </source>
</evidence>
<feature type="transmembrane region" description="Helical" evidence="5">
    <location>
        <begin position="18"/>
        <end position="41"/>
    </location>
</feature>
<dbReference type="Pfam" id="PF00015">
    <property type="entry name" value="MCPsignal"/>
    <property type="match status" value="1"/>
</dbReference>
<keyword evidence="1" id="KW-0488">Methylation</keyword>
<dbReference type="PANTHER" id="PTHR43531:SF14">
    <property type="entry name" value="METHYL-ACCEPTING CHEMOTAXIS PROTEIN I-RELATED"/>
    <property type="match status" value="1"/>
</dbReference>
<protein>
    <recommendedName>
        <fullName evidence="10">Methyl-accepting chemotaxis protein</fullName>
    </recommendedName>
</protein>
<dbReference type="Pfam" id="PF00672">
    <property type="entry name" value="HAMP"/>
    <property type="match status" value="1"/>
</dbReference>
<dbReference type="RefSeq" id="WP_284393180.1">
    <property type="nucleotide sequence ID" value="NZ_BSNG01000002.1"/>
</dbReference>
<evidence type="ECO:0000256" key="3">
    <source>
        <dbReference type="PROSITE-ProRule" id="PRU00284"/>
    </source>
</evidence>
<reference evidence="8" key="1">
    <citation type="journal article" date="2014" name="Int. J. Syst. Evol. Microbiol.">
        <title>Complete genome of a new Firmicutes species belonging to the dominant human colonic microbiota ('Ruminococcus bicirculans') reveals two chromosomes and a selective capacity to utilize plant glucans.</title>
        <authorList>
            <consortium name="NISC Comparative Sequencing Program"/>
            <person name="Wegmann U."/>
            <person name="Louis P."/>
            <person name="Goesmann A."/>
            <person name="Henrissat B."/>
            <person name="Duncan S.H."/>
            <person name="Flint H.J."/>
        </authorList>
    </citation>
    <scope>NUCLEOTIDE SEQUENCE</scope>
    <source>
        <strain evidence="8">NBRC 103855</strain>
    </source>
</reference>
<evidence type="ECO:0000256" key="1">
    <source>
        <dbReference type="ARBA" id="ARBA00022481"/>
    </source>
</evidence>
<evidence type="ECO:0000256" key="2">
    <source>
        <dbReference type="ARBA" id="ARBA00029447"/>
    </source>
</evidence>
<dbReference type="Pfam" id="PF17201">
    <property type="entry name" value="Cache_3-Cache_2"/>
    <property type="match status" value="1"/>
</dbReference>
<evidence type="ECO:0008006" key="10">
    <source>
        <dbReference type="Google" id="ProtNLM"/>
    </source>
</evidence>
<feature type="domain" description="HAMP" evidence="7">
    <location>
        <begin position="309"/>
        <end position="351"/>
    </location>
</feature>
<dbReference type="SUPFAM" id="SSF58104">
    <property type="entry name" value="Methyl-accepting chemotaxis protein (MCP) signaling domain"/>
    <property type="match status" value="1"/>
</dbReference>
<dbReference type="SUPFAM" id="SSF158472">
    <property type="entry name" value="HAMP domain-like"/>
    <property type="match status" value="1"/>
</dbReference>
<organism evidence="8 9">
    <name type="scientific">Devosia yakushimensis</name>
    <dbReference type="NCBI Taxonomy" id="470028"/>
    <lineage>
        <taxon>Bacteria</taxon>
        <taxon>Pseudomonadati</taxon>
        <taxon>Pseudomonadota</taxon>
        <taxon>Alphaproteobacteria</taxon>
        <taxon>Hyphomicrobiales</taxon>
        <taxon>Devosiaceae</taxon>
        <taxon>Devosia</taxon>
    </lineage>
</organism>
<evidence type="ECO:0000313" key="9">
    <source>
        <dbReference type="Proteomes" id="UP001161406"/>
    </source>
</evidence>
<dbReference type="InterPro" id="IPR029151">
    <property type="entry name" value="Sensor-like_sf"/>
</dbReference>
<feature type="coiled-coil region" evidence="4">
    <location>
        <begin position="608"/>
        <end position="639"/>
    </location>
</feature>
<evidence type="ECO:0000256" key="4">
    <source>
        <dbReference type="SAM" id="Coils"/>
    </source>
</evidence>
<dbReference type="SMART" id="SM00283">
    <property type="entry name" value="MA"/>
    <property type="match status" value="1"/>
</dbReference>
<dbReference type="InterPro" id="IPR003660">
    <property type="entry name" value="HAMP_dom"/>
</dbReference>
<keyword evidence="4" id="KW-0175">Coiled coil</keyword>
<keyword evidence="9" id="KW-1185">Reference proteome</keyword>
<dbReference type="InterPro" id="IPR051310">
    <property type="entry name" value="MCP_chemotaxis"/>
</dbReference>
<dbReference type="Gene3D" id="1.10.287.950">
    <property type="entry name" value="Methyl-accepting chemotaxis protein"/>
    <property type="match status" value="1"/>
</dbReference>
<dbReference type="Pfam" id="PF18947">
    <property type="entry name" value="HAMP_2"/>
    <property type="match status" value="1"/>
</dbReference>
<keyword evidence="5" id="KW-0812">Transmembrane</keyword>
<evidence type="ECO:0000313" key="8">
    <source>
        <dbReference type="EMBL" id="GLQ11653.1"/>
    </source>
</evidence>
<keyword evidence="5" id="KW-1133">Transmembrane helix</keyword>
<comment type="caution">
    <text evidence="8">The sequence shown here is derived from an EMBL/GenBank/DDBJ whole genome shotgun (WGS) entry which is preliminary data.</text>
</comment>
<comment type="similarity">
    <text evidence="2">Belongs to the methyl-accepting chemotaxis (MCP) protein family.</text>
</comment>
<feature type="domain" description="HAMP" evidence="7">
    <location>
        <begin position="227"/>
        <end position="280"/>
    </location>
</feature>
<accession>A0ABQ5UJ60</accession>
<keyword evidence="3" id="KW-0807">Transducer</keyword>
<name>A0ABQ5UJ60_9HYPH</name>
<dbReference type="SUPFAM" id="SSF103190">
    <property type="entry name" value="Sensory domain-like"/>
    <property type="match status" value="1"/>
</dbReference>
<keyword evidence="5" id="KW-0472">Membrane</keyword>
<dbReference type="SMART" id="SM00304">
    <property type="entry name" value="HAMP"/>
    <property type="match status" value="2"/>
</dbReference>
<gene>
    <name evidence="8" type="ORF">GCM10007913_35850</name>
</gene>
<dbReference type="PANTHER" id="PTHR43531">
    <property type="entry name" value="PROTEIN ICFG"/>
    <property type="match status" value="1"/>
</dbReference>
<dbReference type="InterPro" id="IPR033462">
    <property type="entry name" value="Cache_3-Cache_2"/>
</dbReference>